<dbReference type="EC" id="2.7.11.20" evidence="6"/>
<dbReference type="Gene3D" id="3.20.200.10">
    <property type="entry name" value="MHCK/EF2 kinase"/>
    <property type="match status" value="1"/>
</dbReference>
<evidence type="ECO:0000256" key="7">
    <source>
        <dbReference type="SAM" id="MobiDB-lite"/>
    </source>
</evidence>
<dbReference type="GO" id="GO:0004686">
    <property type="term" value="F:elongation factor-2 kinase activity"/>
    <property type="evidence" value="ECO:0007669"/>
    <property type="project" value="UniProtKB-UniRule"/>
</dbReference>
<keyword evidence="10" id="KW-1185">Reference proteome</keyword>
<dbReference type="FunFam" id="3.20.200.10:FF:000002">
    <property type="entry name" value="Eukaryotic elongation factor 2 kinase"/>
    <property type="match status" value="1"/>
</dbReference>
<dbReference type="Proteomes" id="UP000828390">
    <property type="component" value="Unassembled WGS sequence"/>
</dbReference>
<dbReference type="SMART" id="SM00811">
    <property type="entry name" value="Alpha_kinase"/>
    <property type="match status" value="1"/>
</dbReference>
<dbReference type="GO" id="GO:0005509">
    <property type="term" value="F:calcium ion binding"/>
    <property type="evidence" value="ECO:0007669"/>
    <property type="project" value="UniProtKB-UniRule"/>
</dbReference>
<dbReference type="PANTHER" id="PTHR45992:SF2">
    <property type="entry name" value="EUKARYOTIC ELONGATION FACTOR 2 KINASE"/>
    <property type="match status" value="1"/>
</dbReference>
<name>A0A9D4LPU8_DREPO</name>
<sequence>MSSMGDDDDFDGDICLFPITDCGSLEESEIDTHSISENESNRDASDENESDDDYTHKEKTKAFLSLRQRRLSRALASFEGLKVNINRAQRNWLNAIRKARHMDDPWEKFHLDDYPVEKCFRHRYSALRKTWLTDEVKVKMEKKAFNRGAMRECFRLKKLSSYSGSDNWNHTHNFVAKRYMEEVEREIYFQDVKLQMDAKLWGEEYSRHNPPKKVDIFQMYILEFKDRPDSPLYHCEHFIEGEYIKYNSNSGFVDEKMRNTPQAFSHFTFERSGHQMIVVDIQGVGDLYTDPQLHTLDGKEYGDGNLGAKGMALFFYSHVCNDICQSLGLSEFDMSENEKMIHASNKKMMRVIASCTMARGSELCLAPSPGESVDITELLKRQRSISTTSDSGFDGVLSPLDEEPGSMETGSSNKPSPAIAARRSRLRFCSESESSVTSVQEEEMRNFQLQMQQRHRPSCVALEKDLRQTNLALKYNDSALGKIHHEMAKYHEVGRFCDKDTENIDWDSALFHEIQAAELGELEAILTMAKLYLGQERDVLINCVIKDVEENVDQGMDYMVLAAEAGDRGAMLYVAKAFETGYLLGKRREVSWEDAIHWYDEALNAVNDNDEGGEYDSTMNDPPYAIMAKMAELYLQGGHGLDKLPEKAAEMYNMAAESAMEAMKGRLSSKYYALAEEANAQIEEEE</sequence>
<gene>
    <name evidence="9" type="ORF">DPMN_024499</name>
</gene>
<comment type="caution">
    <text evidence="9">The sequence shown here is derived from an EMBL/GenBank/DDBJ whole genome shotgun (WGS) entry which is preliminary data.</text>
</comment>
<evidence type="ECO:0000256" key="1">
    <source>
        <dbReference type="ARBA" id="ARBA00022527"/>
    </source>
</evidence>
<dbReference type="EMBL" id="JAIWYP010000002">
    <property type="protein sequence ID" value="KAH3861567.1"/>
    <property type="molecule type" value="Genomic_DNA"/>
</dbReference>
<dbReference type="PIRSF" id="PIRSF038139">
    <property type="entry name" value="Elongation_factor_2_kinase"/>
    <property type="match status" value="1"/>
</dbReference>
<dbReference type="InterPro" id="IPR051852">
    <property type="entry name" value="Alpha-type_PK"/>
</dbReference>
<dbReference type="PANTHER" id="PTHR45992">
    <property type="entry name" value="EUKARYOTIC ELONGATION FACTOR 2 KINASE-RELATED"/>
    <property type="match status" value="1"/>
</dbReference>
<evidence type="ECO:0000256" key="3">
    <source>
        <dbReference type="ARBA" id="ARBA00022741"/>
    </source>
</evidence>
<evidence type="ECO:0000256" key="2">
    <source>
        <dbReference type="ARBA" id="ARBA00022679"/>
    </source>
</evidence>
<protein>
    <recommendedName>
        <fullName evidence="6">Eukaryotic elongation factor 2 kinase</fullName>
        <ecNumber evidence="6">2.7.11.20</ecNumber>
    </recommendedName>
</protein>
<dbReference type="CDD" id="cd16967">
    <property type="entry name" value="Alpha_kinase_eEF2K"/>
    <property type="match status" value="1"/>
</dbReference>
<dbReference type="SUPFAM" id="SSF56112">
    <property type="entry name" value="Protein kinase-like (PK-like)"/>
    <property type="match status" value="1"/>
</dbReference>
<evidence type="ECO:0000256" key="4">
    <source>
        <dbReference type="ARBA" id="ARBA00022777"/>
    </source>
</evidence>
<keyword evidence="3 6" id="KW-0547">Nucleotide-binding</keyword>
<evidence type="ECO:0000313" key="10">
    <source>
        <dbReference type="Proteomes" id="UP000828390"/>
    </source>
</evidence>
<dbReference type="AlphaFoldDB" id="A0A9D4LPU8"/>
<dbReference type="InterPro" id="IPR011009">
    <property type="entry name" value="Kinase-like_dom_sf"/>
</dbReference>
<dbReference type="InterPro" id="IPR011990">
    <property type="entry name" value="TPR-like_helical_dom_sf"/>
</dbReference>
<feature type="compositionally biased region" description="Basic and acidic residues" evidence="7">
    <location>
        <begin position="30"/>
        <end position="45"/>
    </location>
</feature>
<dbReference type="Gene3D" id="3.30.200.20">
    <property type="entry name" value="Phosphorylase Kinase, domain 1"/>
    <property type="match status" value="2"/>
</dbReference>
<dbReference type="InterPro" id="IPR017400">
    <property type="entry name" value="eEF-2K"/>
</dbReference>
<comment type="subunit">
    <text evidence="6">Monomer or homodimer.</text>
</comment>
<dbReference type="OrthoDB" id="301415at2759"/>
<evidence type="ECO:0000256" key="5">
    <source>
        <dbReference type="ARBA" id="ARBA00022840"/>
    </source>
</evidence>
<feature type="region of interest" description="Disordered" evidence="7">
    <location>
        <begin position="28"/>
        <end position="55"/>
    </location>
</feature>
<organism evidence="9 10">
    <name type="scientific">Dreissena polymorpha</name>
    <name type="common">Zebra mussel</name>
    <name type="synonym">Mytilus polymorpha</name>
    <dbReference type="NCBI Taxonomy" id="45954"/>
    <lineage>
        <taxon>Eukaryota</taxon>
        <taxon>Metazoa</taxon>
        <taxon>Spiralia</taxon>
        <taxon>Lophotrochozoa</taxon>
        <taxon>Mollusca</taxon>
        <taxon>Bivalvia</taxon>
        <taxon>Autobranchia</taxon>
        <taxon>Heteroconchia</taxon>
        <taxon>Euheterodonta</taxon>
        <taxon>Imparidentia</taxon>
        <taxon>Neoheterodontei</taxon>
        <taxon>Myida</taxon>
        <taxon>Dreissenoidea</taxon>
        <taxon>Dreissenidae</taxon>
        <taxon>Dreissena</taxon>
    </lineage>
</organism>
<feature type="region of interest" description="Disordered" evidence="7">
    <location>
        <begin position="386"/>
        <end position="418"/>
    </location>
</feature>
<feature type="domain" description="Alpha-type protein kinase" evidence="8">
    <location>
        <begin position="123"/>
        <end position="332"/>
    </location>
</feature>
<keyword evidence="2 6" id="KW-0808">Transferase</keyword>
<keyword evidence="6" id="KW-0106">Calcium</keyword>
<dbReference type="GO" id="GO:0031037">
    <property type="term" value="P:myosin II filament disassembly"/>
    <property type="evidence" value="ECO:0007669"/>
    <property type="project" value="TreeGrafter"/>
</dbReference>
<accession>A0A9D4LPU8</accession>
<dbReference type="GO" id="GO:0005524">
    <property type="term" value="F:ATP binding"/>
    <property type="evidence" value="ECO:0007669"/>
    <property type="project" value="UniProtKB-UniRule"/>
</dbReference>
<dbReference type="PROSITE" id="PS51158">
    <property type="entry name" value="ALPHA_KINASE"/>
    <property type="match status" value="1"/>
</dbReference>
<dbReference type="Gene3D" id="1.25.40.10">
    <property type="entry name" value="Tetratricopeptide repeat domain"/>
    <property type="match status" value="1"/>
</dbReference>
<dbReference type="SUPFAM" id="SSF81901">
    <property type="entry name" value="HCP-like"/>
    <property type="match status" value="1"/>
</dbReference>
<evidence type="ECO:0000259" key="8">
    <source>
        <dbReference type="PROSITE" id="PS51158"/>
    </source>
</evidence>
<dbReference type="InterPro" id="IPR047588">
    <property type="entry name" value="eEF2K_a_kinase_dom"/>
</dbReference>
<dbReference type="InterPro" id="IPR004166">
    <property type="entry name" value="a-kinase_dom"/>
</dbReference>
<dbReference type="GO" id="GO:0005516">
    <property type="term" value="F:calmodulin binding"/>
    <property type="evidence" value="ECO:0007669"/>
    <property type="project" value="UniProtKB-UniRule"/>
</dbReference>
<comment type="similarity">
    <text evidence="6">Belongs to the protein kinase superfamily. Alpha-type protein kinase family.</text>
</comment>
<keyword evidence="1 6" id="KW-0723">Serine/threonine-protein kinase</keyword>
<dbReference type="Pfam" id="PF02816">
    <property type="entry name" value="Alpha_kinase"/>
    <property type="match status" value="1"/>
</dbReference>
<evidence type="ECO:0000313" key="9">
    <source>
        <dbReference type="EMBL" id="KAH3861567.1"/>
    </source>
</evidence>
<keyword evidence="4 6" id="KW-0418">Kinase</keyword>
<comment type="catalytic activity">
    <reaction evidence="6">
        <text>[translation elongation factor 2] + ATP = [translation elongation factor 2]-phosphate + ADP + H(+)</text>
        <dbReference type="Rhea" id="RHEA:21436"/>
        <dbReference type="Rhea" id="RHEA-COMP:11268"/>
        <dbReference type="Rhea" id="RHEA-COMP:11269"/>
        <dbReference type="ChEBI" id="CHEBI:15378"/>
        <dbReference type="ChEBI" id="CHEBI:30616"/>
        <dbReference type="ChEBI" id="CHEBI:43176"/>
        <dbReference type="ChEBI" id="CHEBI:68546"/>
        <dbReference type="ChEBI" id="CHEBI:456216"/>
        <dbReference type="EC" id="2.7.11.20"/>
    </reaction>
</comment>
<evidence type="ECO:0000256" key="6">
    <source>
        <dbReference type="PIRNR" id="PIRNR038139"/>
    </source>
</evidence>
<keyword evidence="6" id="KW-0112">Calmodulin-binding</keyword>
<reference evidence="9" key="2">
    <citation type="submission" date="2020-11" db="EMBL/GenBank/DDBJ databases">
        <authorList>
            <person name="McCartney M.A."/>
            <person name="Auch B."/>
            <person name="Kono T."/>
            <person name="Mallez S."/>
            <person name="Becker A."/>
            <person name="Gohl D.M."/>
            <person name="Silverstein K.A.T."/>
            <person name="Koren S."/>
            <person name="Bechman K.B."/>
            <person name="Herman A."/>
            <person name="Abrahante J.E."/>
            <person name="Garbe J."/>
        </authorList>
    </citation>
    <scope>NUCLEOTIDE SEQUENCE</scope>
    <source>
        <strain evidence="9">Duluth1</strain>
        <tissue evidence="9">Whole animal</tissue>
    </source>
</reference>
<keyword evidence="5 6" id="KW-0067">ATP-binding</keyword>
<comment type="activity regulation">
    <text evidence="6">Undergoes calcium/calmodulin-dependent intramolecular autophosphorylation, and this results in it becoming partially calcium/calmodulin-independent.</text>
</comment>
<dbReference type="GO" id="GO:1903013">
    <property type="term" value="P:response to differentiation-inducing factor 1"/>
    <property type="evidence" value="ECO:0007669"/>
    <property type="project" value="TreeGrafter"/>
</dbReference>
<proteinExistence type="inferred from homology"/>
<reference evidence="9" key="1">
    <citation type="journal article" date="2019" name="bioRxiv">
        <title>The Genome of the Zebra Mussel, Dreissena polymorpha: A Resource for Invasive Species Research.</title>
        <authorList>
            <person name="McCartney M.A."/>
            <person name="Auch B."/>
            <person name="Kono T."/>
            <person name="Mallez S."/>
            <person name="Zhang Y."/>
            <person name="Obille A."/>
            <person name="Becker A."/>
            <person name="Abrahante J.E."/>
            <person name="Garbe J."/>
            <person name="Badalamenti J.P."/>
            <person name="Herman A."/>
            <person name="Mangelson H."/>
            <person name="Liachko I."/>
            <person name="Sullivan S."/>
            <person name="Sone E.D."/>
            <person name="Koren S."/>
            <person name="Silverstein K.A.T."/>
            <person name="Beckman K.B."/>
            <person name="Gohl D.M."/>
        </authorList>
    </citation>
    <scope>NUCLEOTIDE SEQUENCE</scope>
    <source>
        <strain evidence="9">Duluth1</strain>
        <tissue evidence="9">Whole animal</tissue>
    </source>
</reference>